<dbReference type="InterPro" id="IPR011990">
    <property type="entry name" value="TPR-like_helical_dom_sf"/>
</dbReference>
<dbReference type="Gene3D" id="3.60.21.10">
    <property type="match status" value="1"/>
</dbReference>
<sequence>MTSRFSWLHLSDLHIGMKSHKWMWQNVKHQVYDDFRYLQSEHGKWDVVIFSGDLTQKGDPEEFALLTKNLQEMWEVFGDAGFRPYLFCVPGNHDLVRPNALDPVKLALDNWWETPKLRNAFWSKDGSSFRSTLSQYFENFEKWKAQLKDAGIPLLEEASGVIPGDVTSIYSSGDLKVGLVGLNSTWLQLDGEDHKGRLHIDPYQLSAVTGGDATGWAKGQNLNLLVTHHPLDWLHPESLKIFNQEIDVSGRFGAHLYGHMHAAGAYQQSHLGMQLKRSIQSASLFGLEHFGSNNEDRKHGYSLNIIDTAVDAPATLTLLPRASRDVAGERKIGADYSLPIDNNNKIVHTFELAAKAGGKVKSKSSWIVEKLSDEITDQFQVKDAGISVNLGVLTKVLGEAQEALFVRAVQLRAACSTLEKNRLLWLAAEWGMGEQGFLWAIQKKISHEHSHNYSLDLSEYTDRNKFFEGIKAQYGFSFESLCESLSELSNPYLILEDIPFSSNVDDSAKLHKDLNGLVDVMLSYCPSLNIILLSRQSPPVDSENVLEIVALDQADTRSFIEHHRLGNKGLTSEDYLKIYQHTDGLPNLIETDLRNLRIASLNEVTSLSSEAPLPDGALNRAMLELSESKEPGMQRAYLLLKILCVFPQGEELGKIKNFDRTKPVFFDHAQILEQRGLIQGVEINQLEGSHANKPKRLVATRPVREWVQSKLTERERKSLYDYAAASYFGASWSIGEFKPPHSLKFNCPGRIPAELDNARSIIQKVVVGALGNSRKLTVAVSLIKHHGAALLAGDYYRSGCEFFEYIIPLLGSEISEPDKYYLDFLYAKALRMLDGDQKTAAAKDILISALPHINDKRTLLSVYMNLALCSESLKEVDDAVDYSKKVIALDKGSYSAFSAQQIILELSSEGSESERTAALSKLEDKARRQGAKAVAVTIALNRAYATVDDAEKITQLRTVVREAKEGGDSYDVMRAMIALGKVTLKPNTDFKLTAAEEHILIRLYHYLYNERFDALFNHCHEILWKIFTERCEHENLMQLFRYSSLLWRLRGKEALEKKTLVRLNTIIGKSPPVSFARFDLATSYFYARLGASISSDKQVP</sequence>
<dbReference type="SUPFAM" id="SSF48452">
    <property type="entry name" value="TPR-like"/>
    <property type="match status" value="1"/>
</dbReference>
<dbReference type="Pfam" id="PF00149">
    <property type="entry name" value="Metallophos"/>
    <property type="match status" value="1"/>
</dbReference>
<proteinExistence type="predicted"/>
<organism evidence="2 3">
    <name type="scientific">Pseudomonas laurylsulfativorans</name>
    <dbReference type="NCBI Taxonomy" id="1943631"/>
    <lineage>
        <taxon>Bacteria</taxon>
        <taxon>Pseudomonadati</taxon>
        <taxon>Pseudomonadota</taxon>
        <taxon>Gammaproteobacteria</taxon>
        <taxon>Pseudomonadales</taxon>
        <taxon>Pseudomonadaceae</taxon>
        <taxon>Pseudomonas</taxon>
    </lineage>
</organism>
<gene>
    <name evidence="2" type="ORF">B0D71_06130</name>
</gene>
<dbReference type="EMBL" id="MUJK01000001">
    <property type="protein sequence ID" value="POF44359.1"/>
    <property type="molecule type" value="Genomic_DNA"/>
</dbReference>
<accession>A0A2S3VXK3</accession>
<dbReference type="InterPro" id="IPR029052">
    <property type="entry name" value="Metallo-depent_PP-like"/>
</dbReference>
<dbReference type="SUPFAM" id="SSF56300">
    <property type="entry name" value="Metallo-dependent phosphatases"/>
    <property type="match status" value="1"/>
</dbReference>
<evidence type="ECO:0000313" key="2">
    <source>
        <dbReference type="EMBL" id="POF44359.1"/>
    </source>
</evidence>
<name>A0A2S3VXK3_9PSED</name>
<keyword evidence="3" id="KW-1185">Reference proteome</keyword>
<protein>
    <recommendedName>
        <fullName evidence="1">Calcineurin-like phosphoesterase domain-containing protein</fullName>
    </recommendedName>
</protein>
<evidence type="ECO:0000259" key="1">
    <source>
        <dbReference type="Pfam" id="PF00149"/>
    </source>
</evidence>
<reference evidence="3" key="1">
    <citation type="submission" date="2017-02" db="EMBL/GenBank/DDBJ databases">
        <authorList>
            <person name="Furmanczyk E.M."/>
        </authorList>
    </citation>
    <scope>NUCLEOTIDE SEQUENCE [LARGE SCALE GENOMIC DNA]</scope>
    <source>
        <strain evidence="3">AP3_22</strain>
    </source>
</reference>
<comment type="caution">
    <text evidence="2">The sequence shown here is derived from an EMBL/GenBank/DDBJ whole genome shotgun (WGS) entry which is preliminary data.</text>
</comment>
<dbReference type="RefSeq" id="WP_103393965.1">
    <property type="nucleotide sequence ID" value="NZ_MUJK01000001.1"/>
</dbReference>
<dbReference type="AlphaFoldDB" id="A0A2S3VXK3"/>
<evidence type="ECO:0000313" key="3">
    <source>
        <dbReference type="Proteomes" id="UP000237440"/>
    </source>
</evidence>
<dbReference type="Proteomes" id="UP000237440">
    <property type="component" value="Unassembled WGS sequence"/>
</dbReference>
<dbReference type="InterPro" id="IPR004843">
    <property type="entry name" value="Calcineurin-like_PHP"/>
</dbReference>
<dbReference type="GO" id="GO:0016787">
    <property type="term" value="F:hydrolase activity"/>
    <property type="evidence" value="ECO:0007669"/>
    <property type="project" value="InterPro"/>
</dbReference>
<dbReference type="OrthoDB" id="9811542at2"/>
<feature type="domain" description="Calcineurin-like phosphoesterase" evidence="1">
    <location>
        <begin position="8"/>
        <end position="262"/>
    </location>
</feature>
<dbReference type="Gene3D" id="1.25.40.10">
    <property type="entry name" value="Tetratricopeptide repeat domain"/>
    <property type="match status" value="1"/>
</dbReference>